<gene>
    <name evidence="2" type="ORF">AB835_00490</name>
</gene>
<dbReference type="Proteomes" id="UP000242502">
    <property type="component" value="Unassembled WGS sequence"/>
</dbReference>
<reference evidence="2 3" key="1">
    <citation type="journal article" date="2016" name="Appl. Environ. Microbiol.">
        <title>Lack of Overt Genome Reduction in the Bryostatin-Producing Bryozoan Symbiont "Candidatus Endobugula sertula".</title>
        <authorList>
            <person name="Miller I.J."/>
            <person name="Vanee N."/>
            <person name="Fong S.S."/>
            <person name="Lim-Fong G.E."/>
            <person name="Kwan J.C."/>
        </authorList>
    </citation>
    <scope>NUCLEOTIDE SEQUENCE [LARGE SCALE GENOMIC DNA]</scope>
    <source>
        <strain evidence="2">AB1-4</strain>
    </source>
</reference>
<dbReference type="PROSITE" id="PS51186">
    <property type="entry name" value="GNAT"/>
    <property type="match status" value="1"/>
</dbReference>
<dbReference type="STRING" id="62101.AB835_00490"/>
<evidence type="ECO:0000313" key="2">
    <source>
        <dbReference type="EMBL" id="ODS25018.1"/>
    </source>
</evidence>
<feature type="domain" description="N-acetyltransferase" evidence="1">
    <location>
        <begin position="178"/>
        <end position="324"/>
    </location>
</feature>
<sequence>MSVVLESTHDKNFNVSDGQSLQLEQLQEVITLINTVSIAKSQRFQYMVWLREISIILDCKKVGTPLYSKIIHSMLTIAKLLCDWPLIIFIQKNLIKTHQKKSLLEKFFDALLLGEAYFQLGLFNLSMQVLESQLLYDPKNTKLYHCRHAVMEKLQKPRISEQGRGGNNEIYLTPLQAYHLESFSWQYSQSVMELCNLCDFRCDDEWLGWFDDMQQEMSRTLFAVVHREWGIIGCVSLQVFDGIGFFYYWLGEDFQACGFGPKAVNLLLDYGYCTMEMNCCYAKVYQHNIPSHKAIKKLGFEMLPFSALPPYENEVFYYLGNKRTNSVLFMELRRLLRYMDSALDILPNQCFNKNKPA</sequence>
<evidence type="ECO:0000259" key="1">
    <source>
        <dbReference type="PROSITE" id="PS51186"/>
    </source>
</evidence>
<dbReference type="AlphaFoldDB" id="A0A1D2QTX3"/>
<dbReference type="InterPro" id="IPR000182">
    <property type="entry name" value="GNAT_dom"/>
</dbReference>
<proteinExistence type="predicted"/>
<name>A0A1D2QTX3_9GAMM</name>
<dbReference type="Gene3D" id="3.40.630.30">
    <property type="match status" value="1"/>
</dbReference>
<accession>A0A1D2QTX3</accession>
<dbReference type="SUPFAM" id="SSF55729">
    <property type="entry name" value="Acyl-CoA N-acyltransferases (Nat)"/>
    <property type="match status" value="1"/>
</dbReference>
<comment type="caution">
    <text evidence="2">The sequence shown here is derived from an EMBL/GenBank/DDBJ whole genome shotgun (WGS) entry which is preliminary data.</text>
</comment>
<evidence type="ECO:0000313" key="3">
    <source>
        <dbReference type="Proteomes" id="UP000242502"/>
    </source>
</evidence>
<protein>
    <recommendedName>
        <fullName evidence="1">N-acetyltransferase domain-containing protein</fullName>
    </recommendedName>
</protein>
<dbReference type="Pfam" id="PF13302">
    <property type="entry name" value="Acetyltransf_3"/>
    <property type="match status" value="1"/>
</dbReference>
<dbReference type="GO" id="GO:0016747">
    <property type="term" value="F:acyltransferase activity, transferring groups other than amino-acyl groups"/>
    <property type="evidence" value="ECO:0007669"/>
    <property type="project" value="InterPro"/>
</dbReference>
<organism evidence="2 3">
    <name type="scientific">Candidatus Endobugula sertula</name>
    <name type="common">Bugula neritina bacterial symbiont</name>
    <dbReference type="NCBI Taxonomy" id="62101"/>
    <lineage>
        <taxon>Bacteria</taxon>
        <taxon>Pseudomonadati</taxon>
        <taxon>Pseudomonadota</taxon>
        <taxon>Gammaproteobacteria</taxon>
        <taxon>Cellvibrionales</taxon>
        <taxon>Cellvibrionaceae</taxon>
        <taxon>Candidatus Endobugula</taxon>
    </lineage>
</organism>
<dbReference type="EMBL" id="MDLC01000002">
    <property type="protein sequence ID" value="ODS25018.1"/>
    <property type="molecule type" value="Genomic_DNA"/>
</dbReference>
<dbReference type="InterPro" id="IPR016181">
    <property type="entry name" value="Acyl_CoA_acyltransferase"/>
</dbReference>